<feature type="region of interest" description="Disordered" evidence="15">
    <location>
        <begin position="430"/>
        <end position="449"/>
    </location>
</feature>
<evidence type="ECO:0000313" key="22">
    <source>
        <dbReference type="Proteomes" id="UP000183090"/>
    </source>
</evidence>
<keyword evidence="4 9" id="KW-0521">NADP</keyword>
<dbReference type="Pfam" id="PF01488">
    <property type="entry name" value="Shikimate_DH"/>
    <property type="match status" value="1"/>
</dbReference>
<dbReference type="KEGG" id="shv:AAT16_07975"/>
<keyword evidence="5 9" id="KW-0560">Oxidoreductase</keyword>
<evidence type="ECO:0000256" key="11">
    <source>
        <dbReference type="PIRSR" id="PIRSR000445-2"/>
    </source>
</evidence>
<feature type="binding site" evidence="9 11">
    <location>
        <position position="120"/>
    </location>
    <ligand>
        <name>substrate</name>
    </ligand>
</feature>
<dbReference type="InterPro" id="IPR015896">
    <property type="entry name" value="4pyrrol_synth_GluRdtase_dimer"/>
</dbReference>
<evidence type="ECO:0000256" key="14">
    <source>
        <dbReference type="RuleBase" id="RU000584"/>
    </source>
</evidence>
<evidence type="ECO:0000256" key="7">
    <source>
        <dbReference type="ARBA" id="ARBA00047464"/>
    </source>
</evidence>
<evidence type="ECO:0000256" key="6">
    <source>
        <dbReference type="ARBA" id="ARBA00023244"/>
    </source>
</evidence>
<reference evidence="21" key="2">
    <citation type="submission" date="2015-04" db="EMBL/GenBank/DDBJ databases">
        <title>Complete genome sequence of Salinicoccus halodurans strain H3B36, isolated from the Qaidam basin of China.</title>
        <authorList>
            <person name="Ma Y."/>
            <person name="Jiang K."/>
            <person name="Xue Y."/>
        </authorList>
    </citation>
    <scope>NUCLEOTIDE SEQUENCE [LARGE SCALE GENOMIC DNA]</scope>
    <source>
        <strain evidence="21">H3B36</strain>
    </source>
</reference>
<dbReference type="InterPro" id="IPR006151">
    <property type="entry name" value="Shikm_DH/Glu-tRNA_Rdtase"/>
</dbReference>
<dbReference type="EMBL" id="FOTB01000001">
    <property type="protein sequence ID" value="SFK61553.1"/>
    <property type="molecule type" value="Genomic_DNA"/>
</dbReference>
<dbReference type="InterPro" id="IPR036453">
    <property type="entry name" value="GluRdtase_dimer_dom_sf"/>
</dbReference>
<comment type="domain">
    <text evidence="9">Possesses an unusual extended V-shaped dimeric structure with each monomer consisting of three distinct domains arranged along a curved 'spinal' alpha-helix. The N-terminal catalytic domain specifically recognizes the glutamate moiety of the substrate. The second domain is the NADPH-binding domain, and the third C-terminal domain is responsible for dimerization.</text>
</comment>
<evidence type="ECO:0000313" key="19">
    <source>
        <dbReference type="EMBL" id="AKG74177.1"/>
    </source>
</evidence>
<feature type="domain" description="Glutamyl-tRNA reductase N-terminal" evidence="18">
    <location>
        <begin position="7"/>
        <end position="156"/>
    </location>
</feature>
<accession>A0A0F7HK14</accession>
<dbReference type="GO" id="GO:0019353">
    <property type="term" value="P:protoporphyrinogen IX biosynthetic process from glutamate"/>
    <property type="evidence" value="ECO:0007669"/>
    <property type="project" value="TreeGrafter"/>
</dbReference>
<feature type="domain" description="Tetrapyrrole biosynthesis glutamyl-tRNA reductase dimerisation" evidence="16">
    <location>
        <begin position="321"/>
        <end position="420"/>
    </location>
</feature>
<dbReference type="GO" id="GO:0050661">
    <property type="term" value="F:NADP binding"/>
    <property type="evidence" value="ECO:0007669"/>
    <property type="project" value="InterPro"/>
</dbReference>
<dbReference type="FunFam" id="3.40.50.720:FF:000031">
    <property type="entry name" value="Glutamyl-tRNA reductase"/>
    <property type="match status" value="1"/>
</dbReference>
<comment type="catalytic activity">
    <reaction evidence="7 9 14">
        <text>(S)-4-amino-5-oxopentanoate + tRNA(Glu) + NADP(+) = L-glutamyl-tRNA(Glu) + NADPH + H(+)</text>
        <dbReference type="Rhea" id="RHEA:12344"/>
        <dbReference type="Rhea" id="RHEA-COMP:9663"/>
        <dbReference type="Rhea" id="RHEA-COMP:9680"/>
        <dbReference type="ChEBI" id="CHEBI:15378"/>
        <dbReference type="ChEBI" id="CHEBI:57501"/>
        <dbReference type="ChEBI" id="CHEBI:57783"/>
        <dbReference type="ChEBI" id="CHEBI:58349"/>
        <dbReference type="ChEBI" id="CHEBI:78442"/>
        <dbReference type="ChEBI" id="CHEBI:78520"/>
        <dbReference type="EC" id="1.2.1.70"/>
    </reaction>
</comment>
<dbReference type="HAMAP" id="MF_00087">
    <property type="entry name" value="Glu_tRNA_reductase"/>
    <property type="match status" value="1"/>
</dbReference>
<evidence type="ECO:0000256" key="15">
    <source>
        <dbReference type="SAM" id="MobiDB-lite"/>
    </source>
</evidence>
<dbReference type="Pfam" id="PF05201">
    <property type="entry name" value="GlutR_N"/>
    <property type="match status" value="1"/>
</dbReference>
<dbReference type="PROSITE" id="PS00747">
    <property type="entry name" value="GLUTR"/>
    <property type="match status" value="1"/>
</dbReference>
<name>A0A0F7HK14_9STAP</name>
<feature type="binding site" evidence="9 11">
    <location>
        <begin position="49"/>
        <end position="52"/>
    </location>
    <ligand>
        <name>substrate</name>
    </ligand>
</feature>
<dbReference type="AlphaFoldDB" id="A0A0F7HK14"/>
<feature type="active site" description="Nucleophile" evidence="9 10">
    <location>
        <position position="50"/>
    </location>
</feature>
<keyword evidence="21" id="KW-1185">Reference proteome</keyword>
<dbReference type="Proteomes" id="UP000183090">
    <property type="component" value="Unassembled WGS sequence"/>
</dbReference>
<dbReference type="PANTHER" id="PTHR43013:SF1">
    <property type="entry name" value="GLUTAMYL-TRNA REDUCTASE"/>
    <property type="match status" value="1"/>
</dbReference>
<comment type="function">
    <text evidence="9">Catalyzes the NADPH-dependent reduction of glutamyl-tRNA(Glu) to glutamate 1-semialdehyde (GSA).</text>
</comment>
<sequence length="449" mass="50463">MHVIALSLNYRKASVEERELMAFEDEEVIPALHRLREQKSILEAVLLSTCNRTEVYVVSDQVHTGKYYTQKFLADWFDIEFDTVKNITDVKVADEAIHHLYRVTAGLESMVLGETQILGQIRDAFFTAQEEHTTGTVFNKLFKEAITVAKRGHSETDISKNAISISYSAVELAKKIFSNISESKVLVVGAGEMAEQSLLNLTSNGIDKVTVINRSGDKAEALAQRFDGESAPFDTLEEQLSNADIVISSTAARNHVITESTVQNALANRKTREPLVLMDIALPRDIAPEVSGLENVYMYNVDDLQGLVDANLSTRKEEATKIEAMIAESMDSFEEWVSMLGVVPVIQALRSKALNIHEDTFQSVERKMPDMTDRERTIISKHMKSIINQMLKDPIIYTKEIAGSRKADAKLEEIQQLFGIEDEVAEIRQQDKAKNQKKLRARKQELALD</sequence>
<evidence type="ECO:0000313" key="21">
    <source>
        <dbReference type="Proteomes" id="UP000034029"/>
    </source>
</evidence>
<dbReference type="InterPro" id="IPR000343">
    <property type="entry name" value="4pyrrol_synth_GluRdtase"/>
</dbReference>
<feature type="site" description="Important for activity" evidence="9 13">
    <location>
        <position position="99"/>
    </location>
</feature>
<feature type="domain" description="Quinate/shikimate 5-dehydrogenase/glutamyl-tRNA reductase" evidence="17">
    <location>
        <begin position="171"/>
        <end position="306"/>
    </location>
</feature>
<reference evidence="19 21" key="1">
    <citation type="journal article" date="2015" name="Int. J. Syst. Evol. Microbiol.">
        <title>Complete genome sequence of Salinicoccus halodurans H3B36, isolated from the Qaidam Basin in China.</title>
        <authorList>
            <person name="Jiang K."/>
            <person name="Xue Y."/>
            <person name="Ma Y."/>
        </authorList>
    </citation>
    <scope>NUCLEOTIDE SEQUENCE [LARGE SCALE GENOMIC DNA]</scope>
    <source>
        <strain evidence="19 21">H3B36</strain>
    </source>
</reference>
<evidence type="ECO:0000256" key="4">
    <source>
        <dbReference type="ARBA" id="ARBA00022857"/>
    </source>
</evidence>
<dbReference type="InterPro" id="IPR036343">
    <property type="entry name" value="GluRdtase_N_sf"/>
</dbReference>
<dbReference type="GO" id="GO:0008883">
    <property type="term" value="F:glutamyl-tRNA reductase activity"/>
    <property type="evidence" value="ECO:0007669"/>
    <property type="project" value="UniProtKB-UniRule"/>
</dbReference>
<dbReference type="PIRSF" id="PIRSF000445">
    <property type="entry name" value="4pyrrol_synth_GluRdtase"/>
    <property type="match status" value="1"/>
</dbReference>
<protein>
    <recommendedName>
        <fullName evidence="8 9">Glutamyl-tRNA reductase</fullName>
        <shortName evidence="9">GluTR</shortName>
        <ecNumber evidence="3 9">1.2.1.70</ecNumber>
    </recommendedName>
</protein>
<evidence type="ECO:0000256" key="10">
    <source>
        <dbReference type="PIRSR" id="PIRSR000445-1"/>
    </source>
</evidence>
<evidence type="ECO:0000259" key="18">
    <source>
        <dbReference type="Pfam" id="PF05201"/>
    </source>
</evidence>
<dbReference type="Pfam" id="PF00745">
    <property type="entry name" value="GlutR_dimer"/>
    <property type="match status" value="1"/>
</dbReference>
<comment type="similarity">
    <text evidence="2 9 14">Belongs to the glutamyl-tRNA reductase family.</text>
</comment>
<dbReference type="SUPFAM" id="SSF69075">
    <property type="entry name" value="Glutamyl tRNA-reductase dimerization domain"/>
    <property type="match status" value="1"/>
</dbReference>
<dbReference type="PANTHER" id="PTHR43013">
    <property type="entry name" value="GLUTAMYL-TRNA REDUCTASE"/>
    <property type="match status" value="1"/>
</dbReference>
<dbReference type="InterPro" id="IPR036291">
    <property type="entry name" value="NAD(P)-bd_dom_sf"/>
</dbReference>
<evidence type="ECO:0000256" key="2">
    <source>
        <dbReference type="ARBA" id="ARBA00005916"/>
    </source>
</evidence>
<dbReference type="Gene3D" id="3.40.50.720">
    <property type="entry name" value="NAD(P)-binding Rossmann-like Domain"/>
    <property type="match status" value="1"/>
</dbReference>
<dbReference type="NCBIfam" id="TIGR01035">
    <property type="entry name" value="hemA"/>
    <property type="match status" value="1"/>
</dbReference>
<dbReference type="Proteomes" id="UP000034029">
    <property type="component" value="Chromosome"/>
</dbReference>
<dbReference type="InterPro" id="IPR015895">
    <property type="entry name" value="4pyrrol_synth_GluRdtase_N"/>
</dbReference>
<gene>
    <name evidence="9" type="primary">hemA</name>
    <name evidence="19" type="ORF">AAT16_07975</name>
    <name evidence="20" type="ORF">SAMN05216235_0842</name>
</gene>
<evidence type="ECO:0000259" key="16">
    <source>
        <dbReference type="Pfam" id="PF00745"/>
    </source>
</evidence>
<evidence type="ECO:0000256" key="5">
    <source>
        <dbReference type="ARBA" id="ARBA00023002"/>
    </source>
</evidence>
<dbReference type="EC" id="1.2.1.70" evidence="3 9"/>
<dbReference type="OrthoDB" id="110209at2"/>
<dbReference type="Gene3D" id="3.30.460.30">
    <property type="entry name" value="Glutamyl-tRNA reductase, N-terminal domain"/>
    <property type="match status" value="1"/>
</dbReference>
<comment type="pathway">
    <text evidence="1 9 14">Porphyrin-containing compound metabolism; protoporphyrin-IX biosynthesis; 5-aminolevulinate from L-glutamyl-tRNA(Glu): step 1/2.</text>
</comment>
<evidence type="ECO:0000256" key="3">
    <source>
        <dbReference type="ARBA" id="ARBA00012970"/>
    </source>
</evidence>
<feature type="binding site" evidence="9 11">
    <location>
        <position position="109"/>
    </location>
    <ligand>
        <name>substrate</name>
    </ligand>
</feature>
<feature type="binding site" evidence="9 12">
    <location>
        <begin position="189"/>
        <end position="194"/>
    </location>
    <ligand>
        <name>NADP(+)</name>
        <dbReference type="ChEBI" id="CHEBI:58349"/>
    </ligand>
</feature>
<dbReference type="InterPro" id="IPR018214">
    <property type="entry name" value="GluRdtase_CS"/>
</dbReference>
<evidence type="ECO:0000256" key="8">
    <source>
        <dbReference type="ARBA" id="ARBA00068659"/>
    </source>
</evidence>
<evidence type="ECO:0000256" key="9">
    <source>
        <dbReference type="HAMAP-Rule" id="MF_00087"/>
    </source>
</evidence>
<dbReference type="CDD" id="cd05213">
    <property type="entry name" value="NAD_bind_Glutamyl_tRNA_reduct"/>
    <property type="match status" value="1"/>
</dbReference>
<proteinExistence type="inferred from homology"/>
<reference evidence="20 22" key="3">
    <citation type="submission" date="2016-10" db="EMBL/GenBank/DDBJ databases">
        <authorList>
            <person name="Varghese N."/>
            <person name="Submissions S."/>
        </authorList>
    </citation>
    <scope>NUCLEOTIDE SEQUENCE [LARGE SCALE GENOMIC DNA]</scope>
    <source>
        <strain evidence="20 22">CGMCC 1.6501</strain>
    </source>
</reference>
<comment type="subunit">
    <text evidence="9">Homodimer.</text>
</comment>
<evidence type="ECO:0000313" key="20">
    <source>
        <dbReference type="EMBL" id="SFK61553.1"/>
    </source>
</evidence>
<dbReference type="SUPFAM" id="SSF51735">
    <property type="entry name" value="NAD(P)-binding Rossmann-fold domains"/>
    <property type="match status" value="1"/>
</dbReference>
<dbReference type="FunFam" id="3.30.460.30:FF:000001">
    <property type="entry name" value="Glutamyl-tRNA reductase"/>
    <property type="match status" value="1"/>
</dbReference>
<evidence type="ECO:0000256" key="1">
    <source>
        <dbReference type="ARBA" id="ARBA00005059"/>
    </source>
</evidence>
<comment type="miscellaneous">
    <text evidence="9">During catalysis, the active site Cys acts as a nucleophile attacking the alpha-carbonyl group of tRNA-bound glutamate with the formation of a thioester intermediate between enzyme and glutamate, and the concomitant release of tRNA(Glu). The thioester intermediate is finally reduced by direct hydride transfer from NADPH, to form the product GSA.</text>
</comment>
<dbReference type="EMBL" id="CP011366">
    <property type="protein sequence ID" value="AKG74177.1"/>
    <property type="molecule type" value="Genomic_DNA"/>
</dbReference>
<evidence type="ECO:0000259" key="17">
    <source>
        <dbReference type="Pfam" id="PF01488"/>
    </source>
</evidence>
<feature type="binding site" evidence="9 11">
    <location>
        <begin position="114"/>
        <end position="116"/>
    </location>
    <ligand>
        <name>substrate</name>
    </ligand>
</feature>
<dbReference type="RefSeq" id="WP_046790361.1">
    <property type="nucleotide sequence ID" value="NZ_CP011366.1"/>
</dbReference>
<organism evidence="20 22">
    <name type="scientific">Salinicoccus halodurans</name>
    <dbReference type="NCBI Taxonomy" id="407035"/>
    <lineage>
        <taxon>Bacteria</taxon>
        <taxon>Bacillati</taxon>
        <taxon>Bacillota</taxon>
        <taxon>Bacilli</taxon>
        <taxon>Bacillales</taxon>
        <taxon>Staphylococcaceae</taxon>
        <taxon>Salinicoccus</taxon>
    </lineage>
</organism>
<evidence type="ECO:0000256" key="12">
    <source>
        <dbReference type="PIRSR" id="PIRSR000445-3"/>
    </source>
</evidence>
<dbReference type="SUPFAM" id="SSF69742">
    <property type="entry name" value="Glutamyl tRNA-reductase catalytic, N-terminal domain"/>
    <property type="match status" value="1"/>
</dbReference>
<evidence type="ECO:0000256" key="13">
    <source>
        <dbReference type="PIRSR" id="PIRSR000445-4"/>
    </source>
</evidence>
<keyword evidence="6 9" id="KW-0627">Porphyrin biosynthesis</keyword>